<dbReference type="Proteomes" id="UP000030762">
    <property type="component" value="Unassembled WGS sequence"/>
</dbReference>
<dbReference type="PANTHER" id="PTHR28457:SF1">
    <property type="entry name" value="CILIA- AND FLAGELLA-ASSOCIATED PROTEIN 119"/>
    <property type="match status" value="1"/>
</dbReference>
<dbReference type="eggNOG" id="ENOG502S8U3">
    <property type="taxonomic scope" value="Eukaryota"/>
</dbReference>
<evidence type="ECO:0000313" key="2">
    <source>
        <dbReference type="Proteomes" id="UP000030762"/>
    </source>
</evidence>
<protein>
    <submittedName>
        <fullName evidence="1">Uncharacterized protein</fullName>
    </submittedName>
</protein>
<dbReference type="OrthoDB" id="425082at2759"/>
<keyword evidence="2" id="KW-1185">Reference proteome</keyword>
<dbReference type="OMA" id="NPRTCVW"/>
<dbReference type="VEuPathDB" id="FungiDB:SDRG_01000"/>
<dbReference type="Pfam" id="PF14769">
    <property type="entry name" value="CLAMP"/>
    <property type="match status" value="1"/>
</dbReference>
<evidence type="ECO:0000313" key="1">
    <source>
        <dbReference type="EMBL" id="EQC42160.1"/>
    </source>
</evidence>
<accession>T0R6T1</accession>
<name>T0R6T1_SAPDV</name>
<dbReference type="AlphaFoldDB" id="T0R6T1"/>
<proteinExistence type="predicted"/>
<sequence>MGKKEEPKEVVVPVVIEPEKPKMPTGYELVYSLFSQEDTEALLAAPTTADAQATLERLLGVAHYATNYRSRAHVDLCHYALAFCKHAFACDVQKTALTLLVVHRLFTTATTTAATLPETYTELQTLLTQHSVEMPPTHVGIFSTSDVQHIVEYLGSTFFQHYAAYQLAFRGSPDVVRTTRQLVVETPMTPTPLADAKELGTETCDP</sequence>
<dbReference type="GeneID" id="19941727"/>
<dbReference type="EMBL" id="JH767133">
    <property type="protein sequence ID" value="EQC42160.1"/>
    <property type="molecule type" value="Genomic_DNA"/>
</dbReference>
<organism evidence="1 2">
    <name type="scientific">Saprolegnia diclina (strain VS20)</name>
    <dbReference type="NCBI Taxonomy" id="1156394"/>
    <lineage>
        <taxon>Eukaryota</taxon>
        <taxon>Sar</taxon>
        <taxon>Stramenopiles</taxon>
        <taxon>Oomycota</taxon>
        <taxon>Saprolegniomycetes</taxon>
        <taxon>Saprolegniales</taxon>
        <taxon>Saprolegniaceae</taxon>
        <taxon>Saprolegnia</taxon>
    </lineage>
</organism>
<dbReference type="PANTHER" id="PTHR28457">
    <property type="entry name" value="COILED-COIL DOMAIN-CONTAINING PROTEIN 189"/>
    <property type="match status" value="1"/>
</dbReference>
<dbReference type="RefSeq" id="XP_008604729.1">
    <property type="nucleotide sequence ID" value="XM_008606507.1"/>
</dbReference>
<reference evidence="1 2" key="1">
    <citation type="submission" date="2012-04" db="EMBL/GenBank/DDBJ databases">
        <title>The Genome Sequence of Saprolegnia declina VS20.</title>
        <authorList>
            <consortium name="The Broad Institute Genome Sequencing Platform"/>
            <person name="Russ C."/>
            <person name="Nusbaum C."/>
            <person name="Tyler B."/>
            <person name="van West P."/>
            <person name="Dieguez-Uribeondo J."/>
            <person name="de Bruijn I."/>
            <person name="Tripathy S."/>
            <person name="Jiang R."/>
            <person name="Young S.K."/>
            <person name="Zeng Q."/>
            <person name="Gargeya S."/>
            <person name="Fitzgerald M."/>
            <person name="Haas B."/>
            <person name="Abouelleil A."/>
            <person name="Alvarado L."/>
            <person name="Arachchi H.M."/>
            <person name="Berlin A."/>
            <person name="Chapman S.B."/>
            <person name="Goldberg J."/>
            <person name="Griggs A."/>
            <person name="Gujja S."/>
            <person name="Hansen M."/>
            <person name="Howarth C."/>
            <person name="Imamovic A."/>
            <person name="Larimer J."/>
            <person name="McCowen C."/>
            <person name="Montmayeur A."/>
            <person name="Murphy C."/>
            <person name="Neiman D."/>
            <person name="Pearson M."/>
            <person name="Priest M."/>
            <person name="Roberts A."/>
            <person name="Saif S."/>
            <person name="Shea T."/>
            <person name="Sisk P."/>
            <person name="Sykes S."/>
            <person name="Wortman J."/>
            <person name="Nusbaum C."/>
            <person name="Birren B."/>
        </authorList>
    </citation>
    <scope>NUCLEOTIDE SEQUENCE [LARGE SCALE GENOMIC DNA]</scope>
    <source>
        <strain evidence="1 2">VS20</strain>
    </source>
</reference>
<gene>
    <name evidence="1" type="ORF">SDRG_01000</name>
</gene>
<dbReference type="InterPro" id="IPR032727">
    <property type="entry name" value="CLAMP"/>
</dbReference>
<dbReference type="InParanoid" id="T0R6T1"/>